<feature type="region of interest" description="Disordered" evidence="1">
    <location>
        <begin position="142"/>
        <end position="250"/>
    </location>
</feature>
<feature type="compositionally biased region" description="Polar residues" evidence="1">
    <location>
        <begin position="163"/>
        <end position="176"/>
    </location>
</feature>
<dbReference type="Pfam" id="PF24616">
    <property type="entry name" value="DUF7624"/>
    <property type="match status" value="1"/>
</dbReference>
<evidence type="ECO:0000259" key="2">
    <source>
        <dbReference type="Pfam" id="PF24616"/>
    </source>
</evidence>
<feature type="compositionally biased region" description="Low complexity" evidence="1">
    <location>
        <begin position="641"/>
        <end position="665"/>
    </location>
</feature>
<evidence type="ECO:0000313" key="4">
    <source>
        <dbReference type="Proteomes" id="UP001201980"/>
    </source>
</evidence>
<sequence>MALEAPLRSSTGAIMSAFSPLTDMSVSSPDSPAVSHQYQSIRPAANDQLRPASMPPSTIVARPSSANFLMSPSDIPGPSPATSNGTETTEIEDEMSDESRAQPTAANPPPQPQVVVTTTSDAREMKANPFAQLMMLSTNIPDSVRQSANEESVSVIHAPESFKSWSQTSNDSTIDANENHTGSHEDGSRKSSPKTSPQPDNMHVPPSGHQEKASVDGSESEASRHLNSNRPSPQARSPGMPTPPPLHTDVRPVRYSIENATPRAQDLREVQGFMTESQRIRSSSASSLELIPELREVETDAEADGESDVFVSPSSHREDSEVRALRSALQECWTLCNTLATLSSIHRERLFNRSGTPDAHERAWKCCWKLCQRLYNNQNEDADSFDVRGNLDLCRDFCQSLFDVRPRHDEVADSVLRVSFELNNHLYSAQDSRNLPEAFRERTLEFYITLCHRLMKQRQEMAEETDSLMLLRACWSLAEMLFSLRENRRKGKAPDEELLGSAIQACWELCDIFREGWTQIRPDRGTPRPSQTNFFGHAPPPSTTGEPTPKAVSKDYERMSSMSNTGSTRSSRSKRDDKRGSRDGSSHGHHGSRKQNIPPVPETPVTEFEDTPVSPDGETPAPNILVLGTGTADSNRGGRWSSSASQLSSYSQSSARTSSTATTATSAEDVNITRIKILILKAAMNIGFTRDTDTASQGKGKHAAMNLQTFVKGLPTGSFGSLPAHAALLQSYKSLVLADSSFRTSATLPSRGRKVAAPDVAKSIGWMMLRSGQPGQYAFLRDLFRLVFGIHVEDADARKTSTITV</sequence>
<organism evidence="3 4">
    <name type="scientific">Zalerion maritima</name>
    <dbReference type="NCBI Taxonomy" id="339359"/>
    <lineage>
        <taxon>Eukaryota</taxon>
        <taxon>Fungi</taxon>
        <taxon>Dikarya</taxon>
        <taxon>Ascomycota</taxon>
        <taxon>Pezizomycotina</taxon>
        <taxon>Sordariomycetes</taxon>
        <taxon>Lulworthiomycetidae</taxon>
        <taxon>Lulworthiales</taxon>
        <taxon>Lulworthiaceae</taxon>
        <taxon>Zalerion</taxon>
    </lineage>
</organism>
<dbReference type="EMBL" id="JAKWBI020000022">
    <property type="protein sequence ID" value="KAJ2905876.1"/>
    <property type="molecule type" value="Genomic_DNA"/>
</dbReference>
<keyword evidence="4" id="KW-1185">Reference proteome</keyword>
<feature type="region of interest" description="Disordered" evidence="1">
    <location>
        <begin position="519"/>
        <end position="665"/>
    </location>
</feature>
<feature type="compositionally biased region" description="Basic and acidic residues" evidence="1">
    <location>
        <begin position="573"/>
        <end position="586"/>
    </location>
</feature>
<dbReference type="InterPro" id="IPR056041">
    <property type="entry name" value="DUF7624"/>
</dbReference>
<feature type="compositionally biased region" description="Polar residues" evidence="1">
    <location>
        <begin position="225"/>
        <end position="235"/>
    </location>
</feature>
<evidence type="ECO:0000313" key="3">
    <source>
        <dbReference type="EMBL" id="KAJ2905876.1"/>
    </source>
</evidence>
<protein>
    <recommendedName>
        <fullName evidence="2">DUF7624 domain-containing protein</fullName>
    </recommendedName>
</protein>
<feature type="compositionally biased region" description="Low complexity" evidence="1">
    <location>
        <begin position="559"/>
        <end position="570"/>
    </location>
</feature>
<feature type="domain" description="DUF7624" evidence="2">
    <location>
        <begin position="661"/>
        <end position="804"/>
    </location>
</feature>
<reference evidence="3" key="1">
    <citation type="submission" date="2022-07" db="EMBL/GenBank/DDBJ databases">
        <title>Draft genome sequence of Zalerion maritima ATCC 34329, a (micro)plastics degrading marine fungus.</title>
        <authorList>
            <person name="Paco A."/>
            <person name="Goncalves M.F.M."/>
            <person name="Rocha-Santos T.A.P."/>
            <person name="Alves A."/>
        </authorList>
    </citation>
    <scope>NUCLEOTIDE SEQUENCE</scope>
    <source>
        <strain evidence="3">ATCC 34329</strain>
    </source>
</reference>
<dbReference type="AlphaFoldDB" id="A0AAD5RYP0"/>
<evidence type="ECO:0000256" key="1">
    <source>
        <dbReference type="SAM" id="MobiDB-lite"/>
    </source>
</evidence>
<name>A0AAD5RYP0_9PEZI</name>
<feature type="compositionally biased region" description="Basic and acidic residues" evidence="1">
    <location>
        <begin position="177"/>
        <end position="189"/>
    </location>
</feature>
<dbReference type="Proteomes" id="UP001201980">
    <property type="component" value="Unassembled WGS sequence"/>
</dbReference>
<proteinExistence type="predicted"/>
<comment type="caution">
    <text evidence="3">The sequence shown here is derived from an EMBL/GenBank/DDBJ whole genome shotgun (WGS) entry which is preliminary data.</text>
</comment>
<gene>
    <name evidence="3" type="ORF">MKZ38_003884</name>
</gene>
<feature type="region of interest" description="Disordered" evidence="1">
    <location>
        <begin position="67"/>
        <end position="130"/>
    </location>
</feature>
<feature type="compositionally biased region" description="Polar residues" evidence="1">
    <location>
        <begin position="142"/>
        <end position="152"/>
    </location>
</feature>
<accession>A0AAD5RYP0</accession>